<comment type="caution">
    <text evidence="1">The sequence shown here is derived from an EMBL/GenBank/DDBJ whole genome shotgun (WGS) entry which is preliminary data.</text>
</comment>
<dbReference type="Proteomes" id="UP000821865">
    <property type="component" value="Chromosome 3"/>
</dbReference>
<reference evidence="1" key="1">
    <citation type="submission" date="2020-05" db="EMBL/GenBank/DDBJ databases">
        <title>Large-scale comparative analyses of tick genomes elucidate their genetic diversity and vector capacities.</title>
        <authorList>
            <person name="Jia N."/>
            <person name="Wang J."/>
            <person name="Shi W."/>
            <person name="Du L."/>
            <person name="Sun Y."/>
            <person name="Zhan W."/>
            <person name="Jiang J."/>
            <person name="Wang Q."/>
            <person name="Zhang B."/>
            <person name="Ji P."/>
            <person name="Sakyi L.B."/>
            <person name="Cui X."/>
            <person name="Yuan T."/>
            <person name="Jiang B."/>
            <person name="Yang W."/>
            <person name="Lam T.T.-Y."/>
            <person name="Chang Q."/>
            <person name="Ding S."/>
            <person name="Wang X."/>
            <person name="Zhu J."/>
            <person name="Ruan X."/>
            <person name="Zhao L."/>
            <person name="Wei J."/>
            <person name="Que T."/>
            <person name="Du C."/>
            <person name="Cheng J."/>
            <person name="Dai P."/>
            <person name="Han X."/>
            <person name="Huang E."/>
            <person name="Gao Y."/>
            <person name="Liu J."/>
            <person name="Shao H."/>
            <person name="Ye R."/>
            <person name="Li L."/>
            <person name="Wei W."/>
            <person name="Wang X."/>
            <person name="Wang C."/>
            <person name="Yang T."/>
            <person name="Huo Q."/>
            <person name="Li W."/>
            <person name="Guo W."/>
            <person name="Chen H."/>
            <person name="Zhou L."/>
            <person name="Ni X."/>
            <person name="Tian J."/>
            <person name="Zhou Y."/>
            <person name="Sheng Y."/>
            <person name="Liu T."/>
            <person name="Pan Y."/>
            <person name="Xia L."/>
            <person name="Li J."/>
            <person name="Zhao F."/>
            <person name="Cao W."/>
        </authorList>
    </citation>
    <scope>NUCLEOTIDE SEQUENCE</scope>
    <source>
        <strain evidence="1">Dsil-2018</strain>
    </source>
</reference>
<accession>A0ACB8D8N2</accession>
<name>A0ACB8D8N2_DERSI</name>
<evidence type="ECO:0000313" key="1">
    <source>
        <dbReference type="EMBL" id="KAH7960695.1"/>
    </source>
</evidence>
<protein>
    <submittedName>
        <fullName evidence="1">Uncharacterized protein</fullName>
    </submittedName>
</protein>
<dbReference type="EMBL" id="CM023472">
    <property type="protein sequence ID" value="KAH7960695.1"/>
    <property type="molecule type" value="Genomic_DNA"/>
</dbReference>
<sequence length="316" mass="35904">MFPLDGLCDYIFYDSMYKNNRNPLIGNWDYDLLAILSKAQKADRTKSQYGVGFAFEQRSKLIKDLASTSLEVFWGHNLFHFGIIDCPMHGVTQAQMDEFKNTFKPDLFISLGHQLRGDPEKRRCIATPPAILEKPMAYPDEHDLHDAARALVSISSEAGGPRLSISVSMKGRWSVLQPNVRAEVFAPCVTSNQGPFYGSYTEVCDTPPFSNDLMTEVQRYAMRTFDKATRRMFVFENQQTLCKKLCLIKANYTKVEFGVAVYDLDYEDADDTCSLLNLLGAYSRLQTVSTVQRYLASQFTDPSKEAECSKLWYQAV</sequence>
<gene>
    <name evidence="1" type="ORF">HPB49_022351</name>
</gene>
<evidence type="ECO:0000313" key="2">
    <source>
        <dbReference type="Proteomes" id="UP000821865"/>
    </source>
</evidence>
<proteinExistence type="predicted"/>
<keyword evidence="2" id="KW-1185">Reference proteome</keyword>
<organism evidence="1 2">
    <name type="scientific">Dermacentor silvarum</name>
    <name type="common">Tick</name>
    <dbReference type="NCBI Taxonomy" id="543639"/>
    <lineage>
        <taxon>Eukaryota</taxon>
        <taxon>Metazoa</taxon>
        <taxon>Ecdysozoa</taxon>
        <taxon>Arthropoda</taxon>
        <taxon>Chelicerata</taxon>
        <taxon>Arachnida</taxon>
        <taxon>Acari</taxon>
        <taxon>Parasitiformes</taxon>
        <taxon>Ixodida</taxon>
        <taxon>Ixodoidea</taxon>
        <taxon>Ixodidae</taxon>
        <taxon>Rhipicephalinae</taxon>
        <taxon>Dermacentor</taxon>
    </lineage>
</organism>